<evidence type="ECO:0000256" key="6">
    <source>
        <dbReference type="ARBA" id="ARBA00023002"/>
    </source>
</evidence>
<protein>
    <submittedName>
        <fullName evidence="9">Flavin reductase domain protein FMN-binding protein</fullName>
    </submittedName>
</protein>
<dbReference type="Pfam" id="PF19583">
    <property type="entry name" value="ODP"/>
    <property type="match status" value="1"/>
</dbReference>
<comment type="function">
    <text evidence="7">Mediates electron transfer from NADH to oxygen, reducing it to water. This modular protein has 3 redox cofactors, in other organisms the same activity requires 2 or 3 proteins.</text>
</comment>
<dbReference type="Pfam" id="PF01613">
    <property type="entry name" value="Flavin_Reduct"/>
    <property type="match status" value="1"/>
</dbReference>
<evidence type="ECO:0000256" key="2">
    <source>
        <dbReference type="ARBA" id="ARBA00006098"/>
    </source>
</evidence>
<dbReference type="OrthoDB" id="9807946at2"/>
<evidence type="ECO:0000313" key="9">
    <source>
        <dbReference type="EMBL" id="ADN14792.1"/>
    </source>
</evidence>
<proteinExistence type="inferred from homology"/>
<dbReference type="InterPro" id="IPR002563">
    <property type="entry name" value="Flavin_Rdtase-like_dom"/>
</dbReference>
<dbReference type="SUPFAM" id="SSF50475">
    <property type="entry name" value="FMN-binding split barrel"/>
    <property type="match status" value="1"/>
</dbReference>
<dbReference type="KEGG" id="cyj:Cyan7822_2833"/>
<dbReference type="Gene3D" id="3.60.15.10">
    <property type="entry name" value="Ribonuclease Z/Hydroxyacylglutathione hydrolase-like"/>
    <property type="match status" value="1"/>
</dbReference>
<dbReference type="GO" id="GO:0009055">
    <property type="term" value="F:electron transfer activity"/>
    <property type="evidence" value="ECO:0007669"/>
    <property type="project" value="InterPro"/>
</dbReference>
<dbReference type="EMBL" id="CP002198">
    <property type="protein sequence ID" value="ADN14792.1"/>
    <property type="molecule type" value="Genomic_DNA"/>
</dbReference>
<evidence type="ECO:0000256" key="5">
    <source>
        <dbReference type="ARBA" id="ARBA00022982"/>
    </source>
</evidence>
<dbReference type="SUPFAM" id="SSF52218">
    <property type="entry name" value="Flavoproteins"/>
    <property type="match status" value="1"/>
</dbReference>
<dbReference type="PROSITE" id="PS50902">
    <property type="entry name" value="FLAVODOXIN_LIKE"/>
    <property type="match status" value="1"/>
</dbReference>
<evidence type="ECO:0000313" key="10">
    <source>
        <dbReference type="Proteomes" id="UP000008206"/>
    </source>
</evidence>
<dbReference type="STRING" id="497965.Cyan7822_2833"/>
<keyword evidence="4" id="KW-0813">Transport</keyword>
<keyword evidence="10" id="KW-1185">Reference proteome</keyword>
<comment type="similarity">
    <text evidence="3">In the N-terminal section; belongs to the zinc metallo-hydrolase group 3 family.</text>
</comment>
<dbReference type="Gene3D" id="2.30.110.10">
    <property type="entry name" value="Electron Transport, Fmn-binding Protein, Chain A"/>
    <property type="match status" value="1"/>
</dbReference>
<keyword evidence="6" id="KW-0560">Oxidoreductase</keyword>
<dbReference type="PANTHER" id="PTHR32145:SF32">
    <property type="entry name" value="DIFLAVIN FLAVOPROTEIN A 4-RELATED"/>
    <property type="match status" value="1"/>
</dbReference>
<gene>
    <name evidence="9" type="ordered locus">Cyan7822_2833</name>
</gene>
<dbReference type="InterPro" id="IPR001279">
    <property type="entry name" value="Metallo-B-lactamas"/>
</dbReference>
<name>E0U6N3_GLOV7</name>
<dbReference type="eggNOG" id="COG1853">
    <property type="taxonomic scope" value="Bacteria"/>
</dbReference>
<dbReference type="PROSITE" id="PS00201">
    <property type="entry name" value="FLAVODOXIN"/>
    <property type="match status" value="1"/>
</dbReference>
<feature type="domain" description="Flavodoxin-like" evidence="8">
    <location>
        <begin position="258"/>
        <end position="396"/>
    </location>
</feature>
<keyword evidence="5" id="KW-0249">Electron transport</keyword>
<dbReference type="InterPro" id="IPR008254">
    <property type="entry name" value="Flavodoxin/NO_synth"/>
</dbReference>
<organism evidence="9 10">
    <name type="scientific">Gloeothece verrucosa (strain PCC 7822)</name>
    <name type="common">Cyanothece sp. (strain PCC 7822)</name>
    <dbReference type="NCBI Taxonomy" id="497965"/>
    <lineage>
        <taxon>Bacteria</taxon>
        <taxon>Bacillati</taxon>
        <taxon>Cyanobacteriota</taxon>
        <taxon>Cyanophyceae</taxon>
        <taxon>Oscillatoriophycideae</taxon>
        <taxon>Chroococcales</taxon>
        <taxon>Aphanothecaceae</taxon>
        <taxon>Gloeothece</taxon>
        <taxon>Gloeothece verrucosa</taxon>
    </lineage>
</organism>
<dbReference type="InterPro" id="IPR001226">
    <property type="entry name" value="Flavodoxin_CS"/>
</dbReference>
<sequence>MIKPRDVQVYPIAPETTVYRSRTWDRLKFEIEYGLQKGTTANTYLIRGDNIALIDPPGESFREIFLHTLTQRIDPKTIDYVILGHVNPNRCVTLSALLEIAPQIVFVCSNPGVISLCKILDRQNLNTKIVKGEDTLDLGIGHQLEFILTPNPRFPDQLCTYDTKTEILYTDKLFVAHVCGDQVFDEGWKIYAEDRRYYFDCVIAPYAKQVANAIEKLKDKPAKIYGTGHGPLVKYGLTELTTSYQQWLNAQQSQALNVALIYASAYGNTGILAQAIARGITKAGVAVESINAEFADPEEIKTAIDQCSGFIFGSPTLGGHAPTPIQTALGITLANADKTKLAGVFGSYGWSGEAIDLLESKFTDAGYRLGFDPIRVKFKPTDMVLKTCEEAGTDFAQAVKKAAKSRKPKATVTQSQTDRTEQALGRIVGSLCVLTTKKGEVRGGMLASWVSQATFAPPGLTIAVAKERAVESLLHSGNSFVLNILQEGKHSALMKHFLKPFEPGEERFQGIETEEAENGSPILKDALAYVECEVNDRMECGDHWVIYAIAQRGKVLHDGITAVHHRKTGSYY</sequence>
<evidence type="ECO:0000256" key="3">
    <source>
        <dbReference type="ARBA" id="ARBA00007121"/>
    </source>
</evidence>
<dbReference type="GO" id="GO:0016646">
    <property type="term" value="F:oxidoreductase activity, acting on the CH-NH group of donors, NAD or NADP as acceptor"/>
    <property type="evidence" value="ECO:0007669"/>
    <property type="project" value="UniProtKB-ARBA"/>
</dbReference>
<dbReference type="Gene3D" id="3.40.50.360">
    <property type="match status" value="1"/>
</dbReference>
<dbReference type="Pfam" id="PF00258">
    <property type="entry name" value="Flavodoxin_1"/>
    <property type="match status" value="1"/>
</dbReference>
<dbReference type="eggNOG" id="COG0426">
    <property type="taxonomic scope" value="Bacteria"/>
</dbReference>
<dbReference type="InterPro" id="IPR012349">
    <property type="entry name" value="Split_barrel_FMN-bd"/>
</dbReference>
<reference evidence="10" key="1">
    <citation type="journal article" date="2011" name="MBio">
        <title>Novel metabolic attributes of the genus Cyanothece, comprising a group of unicellular nitrogen-fixing Cyanobacteria.</title>
        <authorList>
            <person name="Bandyopadhyay A."/>
            <person name="Elvitigala T."/>
            <person name="Welsh E."/>
            <person name="Stockel J."/>
            <person name="Liberton M."/>
            <person name="Min H."/>
            <person name="Sherman L.A."/>
            <person name="Pakrasi H.B."/>
        </authorList>
    </citation>
    <scope>NUCLEOTIDE SEQUENCE [LARGE SCALE GENOMIC DNA]</scope>
    <source>
        <strain evidence="10">PCC 7822</strain>
    </source>
</reference>
<dbReference type="HOGENOM" id="CLU_017490_2_1_3"/>
<comment type="cofactor">
    <cofactor evidence="1">
        <name>Fe cation</name>
        <dbReference type="ChEBI" id="CHEBI:24875"/>
    </cofactor>
</comment>
<comment type="similarity">
    <text evidence="2">In the C-terminal section; belongs to the flavodoxin reductase family.</text>
</comment>
<dbReference type="SUPFAM" id="SSF56281">
    <property type="entry name" value="Metallo-hydrolase/oxidoreductase"/>
    <property type="match status" value="1"/>
</dbReference>
<dbReference type="Proteomes" id="UP000008206">
    <property type="component" value="Chromosome"/>
</dbReference>
<dbReference type="InterPro" id="IPR045761">
    <property type="entry name" value="ODP_dom"/>
</dbReference>
<dbReference type="GO" id="GO:0010181">
    <property type="term" value="F:FMN binding"/>
    <property type="evidence" value="ECO:0007669"/>
    <property type="project" value="InterPro"/>
</dbReference>
<evidence type="ECO:0000256" key="4">
    <source>
        <dbReference type="ARBA" id="ARBA00022448"/>
    </source>
</evidence>
<dbReference type="InterPro" id="IPR036866">
    <property type="entry name" value="RibonucZ/Hydroxyglut_hydro"/>
</dbReference>
<dbReference type="AlphaFoldDB" id="E0U6N3"/>
<evidence type="ECO:0000259" key="8">
    <source>
        <dbReference type="PROSITE" id="PS50902"/>
    </source>
</evidence>
<dbReference type="CDD" id="cd07709">
    <property type="entry name" value="flavodiiron_proteins_MBL-fold"/>
    <property type="match status" value="1"/>
</dbReference>
<accession>E0U6N3</accession>
<dbReference type="InterPro" id="IPR029039">
    <property type="entry name" value="Flavoprotein-like_sf"/>
</dbReference>
<dbReference type="SMART" id="SM00849">
    <property type="entry name" value="Lactamase_B"/>
    <property type="match status" value="1"/>
</dbReference>
<dbReference type="InterPro" id="IPR051285">
    <property type="entry name" value="NADH_oxidoreductase_modular"/>
</dbReference>
<evidence type="ECO:0000256" key="7">
    <source>
        <dbReference type="ARBA" id="ARBA00025633"/>
    </source>
</evidence>
<evidence type="ECO:0000256" key="1">
    <source>
        <dbReference type="ARBA" id="ARBA00001962"/>
    </source>
</evidence>
<dbReference type="SMART" id="SM00903">
    <property type="entry name" value="Flavin_Reduct"/>
    <property type="match status" value="1"/>
</dbReference>
<dbReference type="PANTHER" id="PTHR32145">
    <property type="entry name" value="DIFLAVIN FLAVOPROTEIN A 2-RELATED"/>
    <property type="match status" value="1"/>
</dbReference>
<dbReference type="RefSeq" id="WP_013322897.1">
    <property type="nucleotide sequence ID" value="NC_014501.1"/>
</dbReference>